<feature type="signal peptide" evidence="2">
    <location>
        <begin position="1"/>
        <end position="22"/>
    </location>
</feature>
<dbReference type="InterPro" id="IPR005084">
    <property type="entry name" value="CBM6"/>
</dbReference>
<keyword evidence="5" id="KW-1185">Reference proteome</keyword>
<dbReference type="Pfam" id="PF14099">
    <property type="entry name" value="Polysacc_lyase"/>
    <property type="match status" value="1"/>
</dbReference>
<feature type="region of interest" description="Disordered" evidence="1">
    <location>
        <begin position="589"/>
        <end position="611"/>
    </location>
</feature>
<dbReference type="PROSITE" id="PS51175">
    <property type="entry name" value="CBM6"/>
    <property type="match status" value="1"/>
</dbReference>
<dbReference type="GO" id="GO:0030246">
    <property type="term" value="F:carbohydrate binding"/>
    <property type="evidence" value="ECO:0007669"/>
    <property type="project" value="InterPro"/>
</dbReference>
<sequence>MTTKSLSGLLIWSTLISPSVLATTDTDGDGVPDETDVYPWDATKSALPAHILPTIIQAEDFDLGGQNIAYFDKEAENRGGQNYRDEYVDFSNHDDGQFHVGWFSRDEWMKYTVQVPEEGYYEFSAWLGSTASTTKTIELLKGAEVVVTLPFLSSTQIAREFEQTTPSTLFLTKGEHTFTLRSVDGSVRVDKLQFDLSPLSKDSDGDGVVDAEDAFPYDPTESVDTDGDGVGNNQDPDDDNDGYPDTEDDYPLDPTRWENVVTSVVPDTCTGFEDQQLLCDVLSNDVDPENDPLDIIFTGQPQYGSVAISAGKVLYTPNSGFVGLDSFSYQVDDGFNVSESTWVDVQINRTTPIENAAPVYTAGWENGQSDSGLPGELTPSFSSSYNSLTQEPTSYHFYEVENVPWARTGHHVMKFYGEPPAYRSETAFMSSVYRYSPGDDFYFSASIRPDESWQTITKYSVIVTQWKSFSSGPHAAVRLSNDGQFKLTYHAPNYPVVDLGVAPQDTWTDIRIYFKKSLNEDGQVKVWVNGELKLDRSGPTLLIGNDGYTKIGMYTEIRSPKTLYFDNVSVSKAINRSLDEWGQAPVDGIYNDSDEDGVSNGLDPYPFDPNR</sequence>
<accession>A0A1H5TN77</accession>
<name>A0A1H5TN77_9VIBR</name>
<dbReference type="GO" id="GO:0005509">
    <property type="term" value="F:calcium ion binding"/>
    <property type="evidence" value="ECO:0007669"/>
    <property type="project" value="InterPro"/>
</dbReference>
<dbReference type="Gene3D" id="2.60.120.200">
    <property type="match status" value="1"/>
</dbReference>
<dbReference type="Gene3D" id="2.60.120.260">
    <property type="entry name" value="Galactose-binding domain-like"/>
    <property type="match status" value="1"/>
</dbReference>
<dbReference type="AlphaFoldDB" id="A0A1H5TN77"/>
<organism evidence="4 5">
    <name type="scientific">Vibrio hangzhouensis</name>
    <dbReference type="NCBI Taxonomy" id="462991"/>
    <lineage>
        <taxon>Bacteria</taxon>
        <taxon>Pseudomonadati</taxon>
        <taxon>Pseudomonadota</taxon>
        <taxon>Gammaproteobacteria</taxon>
        <taxon>Vibrionales</taxon>
        <taxon>Vibrionaceae</taxon>
        <taxon>Vibrio</taxon>
    </lineage>
</organism>
<dbReference type="GO" id="GO:0016829">
    <property type="term" value="F:lyase activity"/>
    <property type="evidence" value="ECO:0007669"/>
    <property type="project" value="UniProtKB-KW"/>
</dbReference>
<proteinExistence type="predicted"/>
<reference evidence="5" key="1">
    <citation type="submission" date="2016-10" db="EMBL/GenBank/DDBJ databases">
        <authorList>
            <person name="Varghese N."/>
            <person name="Submissions S."/>
        </authorList>
    </citation>
    <scope>NUCLEOTIDE SEQUENCE [LARGE SCALE GENOMIC DNA]</scope>
    <source>
        <strain evidence="5">CGMCC 1.7062</strain>
    </source>
</reference>
<evidence type="ECO:0000313" key="4">
    <source>
        <dbReference type="EMBL" id="SEF64226.1"/>
    </source>
</evidence>
<keyword evidence="2" id="KW-0732">Signal</keyword>
<keyword evidence="4" id="KW-0456">Lyase</keyword>
<dbReference type="OrthoDB" id="5839152at2"/>
<dbReference type="Gene3D" id="2.60.40.3440">
    <property type="match status" value="1"/>
</dbReference>
<feature type="chain" id="PRO_5009285237" evidence="2">
    <location>
        <begin position="23"/>
        <end position="611"/>
    </location>
</feature>
<feature type="compositionally biased region" description="Acidic residues" evidence="1">
    <location>
        <begin position="205"/>
        <end position="227"/>
    </location>
</feature>
<dbReference type="InterPro" id="IPR008979">
    <property type="entry name" value="Galactose-bd-like_sf"/>
</dbReference>
<gene>
    <name evidence="4" type="ORF">SAMN04488244_102325</name>
</gene>
<dbReference type="EMBL" id="FNVG01000002">
    <property type="protein sequence ID" value="SEF64226.1"/>
    <property type="molecule type" value="Genomic_DNA"/>
</dbReference>
<protein>
    <submittedName>
        <fullName evidence="4">Polysaccharide lyase</fullName>
    </submittedName>
</protein>
<dbReference type="SUPFAM" id="SSF49899">
    <property type="entry name" value="Concanavalin A-like lectins/glucanases"/>
    <property type="match status" value="1"/>
</dbReference>
<dbReference type="Proteomes" id="UP000236721">
    <property type="component" value="Unassembled WGS sequence"/>
</dbReference>
<dbReference type="SUPFAM" id="SSF49785">
    <property type="entry name" value="Galactose-binding domain-like"/>
    <property type="match status" value="1"/>
</dbReference>
<evidence type="ECO:0000313" key="5">
    <source>
        <dbReference type="Proteomes" id="UP000236721"/>
    </source>
</evidence>
<dbReference type="SUPFAM" id="SSF103647">
    <property type="entry name" value="TSP type-3 repeat"/>
    <property type="match status" value="1"/>
</dbReference>
<dbReference type="Pfam" id="PF17963">
    <property type="entry name" value="Big_9"/>
    <property type="match status" value="1"/>
</dbReference>
<evidence type="ECO:0000256" key="1">
    <source>
        <dbReference type="SAM" id="MobiDB-lite"/>
    </source>
</evidence>
<feature type="region of interest" description="Disordered" evidence="1">
    <location>
        <begin position="201"/>
        <end position="254"/>
    </location>
</feature>
<dbReference type="InterPro" id="IPR025975">
    <property type="entry name" value="Polysacc_lyase"/>
</dbReference>
<feature type="domain" description="CBM6" evidence="3">
    <location>
        <begin position="54"/>
        <end position="195"/>
    </location>
</feature>
<dbReference type="CDD" id="cd04080">
    <property type="entry name" value="CBM6_cellulase-like"/>
    <property type="match status" value="1"/>
</dbReference>
<dbReference type="RefSeq" id="WP_103878921.1">
    <property type="nucleotide sequence ID" value="NZ_FNVG01000002.1"/>
</dbReference>
<evidence type="ECO:0000256" key="2">
    <source>
        <dbReference type="SAM" id="SignalP"/>
    </source>
</evidence>
<dbReference type="InterPro" id="IPR028974">
    <property type="entry name" value="TSP_type-3_rpt"/>
</dbReference>
<feature type="compositionally biased region" description="Acidic residues" evidence="1">
    <location>
        <begin position="235"/>
        <end position="251"/>
    </location>
</feature>
<dbReference type="InterPro" id="IPR013320">
    <property type="entry name" value="ConA-like_dom_sf"/>
</dbReference>
<evidence type="ECO:0000259" key="3">
    <source>
        <dbReference type="PROSITE" id="PS51175"/>
    </source>
</evidence>